<evidence type="ECO:0000256" key="2">
    <source>
        <dbReference type="SAM" id="SignalP"/>
    </source>
</evidence>
<proteinExistence type="predicted"/>
<evidence type="ECO:0000313" key="3">
    <source>
        <dbReference type="EMBL" id="CAG7557803.1"/>
    </source>
</evidence>
<reference evidence="3" key="1">
    <citation type="submission" date="2021-05" db="EMBL/GenBank/DDBJ databases">
        <authorList>
            <person name="Khan N."/>
        </authorList>
    </citation>
    <scope>NUCLEOTIDE SEQUENCE</scope>
</reference>
<feature type="compositionally biased region" description="Low complexity" evidence="1">
    <location>
        <begin position="112"/>
        <end position="121"/>
    </location>
</feature>
<name>A0A8J2IXW6_FUSEQ</name>
<sequence length="177" mass="18198">MKYLLFISFTISTFVNATPGFLTPRQDGCRPGYNVCGIECIPESYTCCHDPSGRSGGCPPGSRCGVGDNGVGGCCPVGKICTGNPTPASTIDESEFTPAADPTTAIDEPTATIDDGPPTKTTKPDTSKDNTSDDSSKAKPSGDTSESKGSDDDSAGASNRLDNTVSYLLVGAMVLLI</sequence>
<keyword evidence="2" id="KW-0732">Signal</keyword>
<evidence type="ECO:0008006" key="5">
    <source>
        <dbReference type="Google" id="ProtNLM"/>
    </source>
</evidence>
<feature type="signal peptide" evidence="2">
    <location>
        <begin position="1"/>
        <end position="17"/>
    </location>
</feature>
<comment type="caution">
    <text evidence="3">The sequence shown here is derived from an EMBL/GenBank/DDBJ whole genome shotgun (WGS) entry which is preliminary data.</text>
</comment>
<feature type="chain" id="PRO_5035201532" description="Gpi anchored serine-threonine rich protein" evidence="2">
    <location>
        <begin position="18"/>
        <end position="177"/>
    </location>
</feature>
<dbReference type="Proteomes" id="UP000693738">
    <property type="component" value="Unassembled WGS sequence"/>
</dbReference>
<evidence type="ECO:0000313" key="4">
    <source>
        <dbReference type="Proteomes" id="UP000693738"/>
    </source>
</evidence>
<accession>A0A8J2IXW6</accession>
<protein>
    <recommendedName>
        <fullName evidence="5">Gpi anchored serine-threonine rich protein</fullName>
    </recommendedName>
</protein>
<organism evidence="3 4">
    <name type="scientific">Fusarium equiseti</name>
    <name type="common">Fusarium scirpi</name>
    <dbReference type="NCBI Taxonomy" id="61235"/>
    <lineage>
        <taxon>Eukaryota</taxon>
        <taxon>Fungi</taxon>
        <taxon>Dikarya</taxon>
        <taxon>Ascomycota</taxon>
        <taxon>Pezizomycotina</taxon>
        <taxon>Sordariomycetes</taxon>
        <taxon>Hypocreomycetidae</taxon>
        <taxon>Hypocreales</taxon>
        <taxon>Nectriaceae</taxon>
        <taxon>Fusarium</taxon>
        <taxon>Fusarium incarnatum-equiseti species complex</taxon>
    </lineage>
</organism>
<gene>
    <name evidence="3" type="ORF">FEQUK3_LOCUS3499</name>
</gene>
<feature type="region of interest" description="Disordered" evidence="1">
    <location>
        <begin position="89"/>
        <end position="163"/>
    </location>
</feature>
<evidence type="ECO:0000256" key="1">
    <source>
        <dbReference type="SAM" id="MobiDB-lite"/>
    </source>
</evidence>
<dbReference type="AlphaFoldDB" id="A0A8J2IXW6"/>
<dbReference type="EMBL" id="CAJSTJ010000121">
    <property type="protein sequence ID" value="CAG7557803.1"/>
    <property type="molecule type" value="Genomic_DNA"/>
</dbReference>
<feature type="compositionally biased region" description="Basic and acidic residues" evidence="1">
    <location>
        <begin position="122"/>
        <end position="137"/>
    </location>
</feature>